<dbReference type="InterPro" id="IPR007454">
    <property type="entry name" value="UPF0250_YbeD-like"/>
</dbReference>
<dbReference type="EMBL" id="JAJKBJ010000017">
    <property type="protein sequence ID" value="MCL9684971.1"/>
    <property type="molecule type" value="Genomic_DNA"/>
</dbReference>
<dbReference type="Gene3D" id="3.30.70.260">
    <property type="match status" value="1"/>
</dbReference>
<organism evidence="3 4">
    <name type="scientific">Legionella maioricensis</name>
    <dbReference type="NCBI Taxonomy" id="2896528"/>
    <lineage>
        <taxon>Bacteria</taxon>
        <taxon>Pseudomonadati</taxon>
        <taxon>Pseudomonadota</taxon>
        <taxon>Gammaproteobacteria</taxon>
        <taxon>Legionellales</taxon>
        <taxon>Legionellaceae</taxon>
        <taxon>Legionella</taxon>
    </lineage>
</organism>
<dbReference type="PANTHER" id="PTHR38036">
    <property type="entry name" value="UPF0250 PROTEIN YBED"/>
    <property type="match status" value="1"/>
</dbReference>
<protein>
    <recommendedName>
        <fullName evidence="2">UPF0250 protein LOX96_12765</fullName>
    </recommendedName>
</protein>
<name>A0A9X2D1X1_9GAMM</name>
<sequence>MTKPTLMEFPCHFPIKVIGINSQVLLDEIKEITIKHFVDFEEEHLTHKVSQKSNYLAITITVFAKNQEMLDALYQELTKHPDVKMVL</sequence>
<dbReference type="GO" id="GO:0005829">
    <property type="term" value="C:cytosol"/>
    <property type="evidence" value="ECO:0007669"/>
    <property type="project" value="TreeGrafter"/>
</dbReference>
<evidence type="ECO:0000313" key="3">
    <source>
        <dbReference type="EMBL" id="MCL9684971.1"/>
    </source>
</evidence>
<dbReference type="HAMAP" id="MF_00659">
    <property type="entry name" value="UPF0250"/>
    <property type="match status" value="1"/>
</dbReference>
<comment type="similarity">
    <text evidence="1 2">Belongs to the UPF0250 family.</text>
</comment>
<comment type="caution">
    <text evidence="3">The sequence shown here is derived from an EMBL/GenBank/DDBJ whole genome shotgun (WGS) entry which is preliminary data.</text>
</comment>
<gene>
    <name evidence="3" type="ORF">LOX96_12765</name>
</gene>
<evidence type="ECO:0000313" key="4">
    <source>
        <dbReference type="Proteomes" id="UP001139721"/>
    </source>
</evidence>
<reference evidence="3" key="1">
    <citation type="submission" date="2021-11" db="EMBL/GenBank/DDBJ databases">
        <title>Legionella maioricencis sp. nov., a new species isolated from hot water samples in Mallorca.</title>
        <authorList>
            <person name="Crespi S."/>
            <person name="Drasar V."/>
            <person name="Salva-Serra F."/>
            <person name="Jaen-Luchoro D."/>
            <person name="Pineiro-Iglesias B."/>
            <person name="Aliaga F."/>
            <person name="Fernandez-Juarez V."/>
            <person name="Coll G."/>
            <person name="Moore E.R.B."/>
            <person name="Bennasar-Figueras A."/>
        </authorList>
    </citation>
    <scope>NUCLEOTIDE SEQUENCE</scope>
    <source>
        <strain evidence="3">HCPI-6</strain>
    </source>
</reference>
<evidence type="ECO:0000256" key="2">
    <source>
        <dbReference type="HAMAP-Rule" id="MF_00659"/>
    </source>
</evidence>
<dbReference type="PANTHER" id="PTHR38036:SF1">
    <property type="entry name" value="UPF0250 PROTEIN YBED"/>
    <property type="match status" value="1"/>
</dbReference>
<keyword evidence="4" id="KW-1185">Reference proteome</keyword>
<dbReference type="RefSeq" id="WP_250422475.1">
    <property type="nucleotide sequence ID" value="NZ_JAJKBJ010000017.1"/>
</dbReference>
<dbReference type="Pfam" id="PF04359">
    <property type="entry name" value="DUF493"/>
    <property type="match status" value="1"/>
</dbReference>
<accession>A0A9X2D1X1</accession>
<dbReference type="Proteomes" id="UP001139721">
    <property type="component" value="Unassembled WGS sequence"/>
</dbReference>
<dbReference type="SUPFAM" id="SSF117991">
    <property type="entry name" value="YbeD/HP0495-like"/>
    <property type="match status" value="1"/>
</dbReference>
<dbReference type="InterPro" id="IPR027471">
    <property type="entry name" value="YbeD-like_sf"/>
</dbReference>
<evidence type="ECO:0000256" key="1">
    <source>
        <dbReference type="ARBA" id="ARBA00008460"/>
    </source>
</evidence>
<dbReference type="AlphaFoldDB" id="A0A9X2D1X1"/>
<proteinExistence type="inferred from homology"/>